<sequence>MSDDLQTVSPDQIAVAATPAEDAFVLIQSPGGAIQKTPYQQLLAKLIATDLIFADEITLQADLAHEEDTVALVNNDPDPLTNGWWRKVGASGAGNWEQFEQLAKAIRDAVEVLKNDAKAWAETASATAGDLDGKLDALNISFPEQPCYALNWPNSLVLVATDLADQVVWAVDVDGRMLMNSGHSMTDISLAANGALKSALAALLAVESDFLWPVTDAADNLLGGWRKSGAYAGRFDFAFTPLVNGRPISARPLSGAASTDYVVFSYADGSGLLQLRVERRSTGAITFQTGAGNNFMPSLSEDGMLVFTSDAASGFDEVVFASADGSGEITPVTSRSTLVVLMGDSNSSDVEGYYPQFAAIASGRTSFMAGWSRQTTPQIAARQNGIPCTITVSGNSIPGSGTATITAMSTRFLSQAGLAVAKQMDVRVNGVDCTIYKDAGSYTNPATYADVYTIGRKVAGGAVAVAAGTPVYTINGINNRVGTQIMWPGRNDGAAALMSVTKPGVQAMIAYLSPLSKHYLIFGIVPSGYPTTAEIYGTTPHTQIRAYNDDMLATYGNAMDATHSGRFFDIHTYFVNRAAGTSQCMTDAGLTPTADDLTDIANGIPPRQIVTQDTTGFHFTVAARQQVAARILEILAAKGW</sequence>
<reference evidence="1 2" key="1">
    <citation type="submission" date="2024-09" db="EMBL/GenBank/DDBJ databases">
        <authorList>
            <person name="Sun Q."/>
            <person name="Mori K."/>
        </authorList>
    </citation>
    <scope>NUCLEOTIDE SEQUENCE [LARGE SCALE GENOMIC DNA]</scope>
    <source>
        <strain evidence="1 2">CICC 11035S</strain>
    </source>
</reference>
<protein>
    <recommendedName>
        <fullName evidence="3">Peptidase S74 domain-containing protein</fullName>
    </recommendedName>
</protein>
<comment type="caution">
    <text evidence="1">The sequence shown here is derived from an EMBL/GenBank/DDBJ whole genome shotgun (WGS) entry which is preliminary data.</text>
</comment>
<keyword evidence="2" id="KW-1185">Reference proteome</keyword>
<evidence type="ECO:0008006" key="3">
    <source>
        <dbReference type="Google" id="ProtNLM"/>
    </source>
</evidence>
<name>A0ABV6SAZ2_9SPHN</name>
<dbReference type="EMBL" id="JBHLTM010000067">
    <property type="protein sequence ID" value="MFC0686419.1"/>
    <property type="molecule type" value="Genomic_DNA"/>
</dbReference>
<dbReference type="RefSeq" id="WP_267223883.1">
    <property type="nucleotide sequence ID" value="NZ_JAPCWC010000028.1"/>
</dbReference>
<proteinExistence type="predicted"/>
<evidence type="ECO:0000313" key="1">
    <source>
        <dbReference type="EMBL" id="MFC0686419.1"/>
    </source>
</evidence>
<accession>A0ABV6SAZ2</accession>
<organism evidence="1 2">
    <name type="scientific">Novosphingobium clariflavum</name>
    <dbReference type="NCBI Taxonomy" id="2029884"/>
    <lineage>
        <taxon>Bacteria</taxon>
        <taxon>Pseudomonadati</taxon>
        <taxon>Pseudomonadota</taxon>
        <taxon>Alphaproteobacteria</taxon>
        <taxon>Sphingomonadales</taxon>
        <taxon>Sphingomonadaceae</taxon>
        <taxon>Novosphingobium</taxon>
    </lineage>
</organism>
<evidence type="ECO:0000313" key="2">
    <source>
        <dbReference type="Proteomes" id="UP001589858"/>
    </source>
</evidence>
<gene>
    <name evidence="1" type="ORF">ACFFF8_17680</name>
</gene>
<dbReference type="Proteomes" id="UP001589858">
    <property type="component" value="Unassembled WGS sequence"/>
</dbReference>